<dbReference type="EMBL" id="JBBWWR010000020">
    <property type="protein sequence ID" value="KAK8939293.1"/>
    <property type="molecule type" value="Genomic_DNA"/>
</dbReference>
<proteinExistence type="predicted"/>
<evidence type="ECO:0000313" key="3">
    <source>
        <dbReference type="Proteomes" id="UP001412067"/>
    </source>
</evidence>
<organism evidence="2 3">
    <name type="scientific">Platanthera guangdongensis</name>
    <dbReference type="NCBI Taxonomy" id="2320717"/>
    <lineage>
        <taxon>Eukaryota</taxon>
        <taxon>Viridiplantae</taxon>
        <taxon>Streptophyta</taxon>
        <taxon>Embryophyta</taxon>
        <taxon>Tracheophyta</taxon>
        <taxon>Spermatophyta</taxon>
        <taxon>Magnoliopsida</taxon>
        <taxon>Liliopsida</taxon>
        <taxon>Asparagales</taxon>
        <taxon>Orchidaceae</taxon>
        <taxon>Orchidoideae</taxon>
        <taxon>Orchideae</taxon>
        <taxon>Orchidinae</taxon>
        <taxon>Platanthera</taxon>
    </lineage>
</organism>
<gene>
    <name evidence="2" type="ORF">KSP40_PGU005854</name>
</gene>
<keyword evidence="3" id="KW-1185">Reference proteome</keyword>
<sequence length="194" mass="21609">MPRLRSLTCKSKCEFFQFSFPLPVLCMEDWSRSRLFMLLLSPGGVVTLLPGHGKNVICRRRLPFSSTSPVLPSRSSSTSPPDGSSVGIHSIVDGFLRILPPPHFRVTRSKIPEHRTLLRLLRLASLPSARVPPARVLPAPLLSALRVPFVARPLAPKVPPATRRSPNCSILGFRSLFKNYFENSNYNVQNLCLV</sequence>
<protein>
    <submittedName>
        <fullName evidence="2">Uncharacterized protein</fullName>
    </submittedName>
</protein>
<evidence type="ECO:0000256" key="1">
    <source>
        <dbReference type="SAM" id="MobiDB-lite"/>
    </source>
</evidence>
<evidence type="ECO:0000313" key="2">
    <source>
        <dbReference type="EMBL" id="KAK8939293.1"/>
    </source>
</evidence>
<comment type="caution">
    <text evidence="2">The sequence shown here is derived from an EMBL/GenBank/DDBJ whole genome shotgun (WGS) entry which is preliminary data.</text>
</comment>
<reference evidence="2 3" key="1">
    <citation type="journal article" date="2022" name="Nat. Plants">
        <title>Genomes of leafy and leafless Platanthera orchids illuminate the evolution of mycoheterotrophy.</title>
        <authorList>
            <person name="Li M.H."/>
            <person name="Liu K.W."/>
            <person name="Li Z."/>
            <person name="Lu H.C."/>
            <person name="Ye Q.L."/>
            <person name="Zhang D."/>
            <person name="Wang J.Y."/>
            <person name="Li Y.F."/>
            <person name="Zhong Z.M."/>
            <person name="Liu X."/>
            <person name="Yu X."/>
            <person name="Liu D.K."/>
            <person name="Tu X.D."/>
            <person name="Liu B."/>
            <person name="Hao Y."/>
            <person name="Liao X.Y."/>
            <person name="Jiang Y.T."/>
            <person name="Sun W.H."/>
            <person name="Chen J."/>
            <person name="Chen Y.Q."/>
            <person name="Ai Y."/>
            <person name="Zhai J.W."/>
            <person name="Wu S.S."/>
            <person name="Zhou Z."/>
            <person name="Hsiao Y.Y."/>
            <person name="Wu W.L."/>
            <person name="Chen Y.Y."/>
            <person name="Lin Y.F."/>
            <person name="Hsu J.L."/>
            <person name="Li C.Y."/>
            <person name="Wang Z.W."/>
            <person name="Zhao X."/>
            <person name="Zhong W.Y."/>
            <person name="Ma X.K."/>
            <person name="Ma L."/>
            <person name="Huang J."/>
            <person name="Chen G.Z."/>
            <person name="Huang M.Z."/>
            <person name="Huang L."/>
            <person name="Peng D.H."/>
            <person name="Luo Y.B."/>
            <person name="Zou S.Q."/>
            <person name="Chen S.P."/>
            <person name="Lan S."/>
            <person name="Tsai W.C."/>
            <person name="Van de Peer Y."/>
            <person name="Liu Z.J."/>
        </authorList>
    </citation>
    <scope>NUCLEOTIDE SEQUENCE [LARGE SCALE GENOMIC DNA]</scope>
    <source>
        <strain evidence="2">Lor288</strain>
    </source>
</reference>
<dbReference type="Proteomes" id="UP001412067">
    <property type="component" value="Unassembled WGS sequence"/>
</dbReference>
<accession>A0ABR2LEP2</accession>
<name>A0ABR2LEP2_9ASPA</name>
<feature type="region of interest" description="Disordered" evidence="1">
    <location>
        <begin position="66"/>
        <end position="85"/>
    </location>
</feature>